<protein>
    <submittedName>
        <fullName evidence="1">Uncharacterized protein</fullName>
    </submittedName>
</protein>
<organism evidence="1 2">
    <name type="scientific">Polymorphospora rubra</name>
    <dbReference type="NCBI Taxonomy" id="338584"/>
    <lineage>
        <taxon>Bacteria</taxon>
        <taxon>Bacillati</taxon>
        <taxon>Actinomycetota</taxon>
        <taxon>Actinomycetes</taxon>
        <taxon>Micromonosporales</taxon>
        <taxon>Micromonosporaceae</taxon>
        <taxon>Polymorphospora</taxon>
    </lineage>
</organism>
<evidence type="ECO:0000313" key="2">
    <source>
        <dbReference type="Proteomes" id="UP000680866"/>
    </source>
</evidence>
<dbReference type="KEGG" id="pry:Prubr_54390"/>
<dbReference type="AlphaFoldDB" id="A0A810N9D2"/>
<sequence length="120" mass="13265">MSVEAGLFSEDGRRFLLASASGEDGPWQWTCVELQDSWDIVGIGAADLLGSAWGRPEFRMLSLDGSVLSCGTTGESEISIFTLKEPSRSATFRRFAEWIVTSDAFHPVDVAEVYRWLKSI</sequence>
<keyword evidence="2" id="KW-1185">Reference proteome</keyword>
<gene>
    <name evidence="1" type="ORF">Prubr_54390</name>
</gene>
<accession>A0A810N9D2</accession>
<evidence type="ECO:0000313" key="1">
    <source>
        <dbReference type="EMBL" id="BCJ68418.1"/>
    </source>
</evidence>
<dbReference type="EMBL" id="AP023359">
    <property type="protein sequence ID" value="BCJ68418.1"/>
    <property type="molecule type" value="Genomic_DNA"/>
</dbReference>
<name>A0A810N9D2_9ACTN</name>
<reference evidence="1" key="1">
    <citation type="submission" date="2020-08" db="EMBL/GenBank/DDBJ databases">
        <title>Whole genome shotgun sequence of Polymorphospora rubra NBRC 101157.</title>
        <authorList>
            <person name="Komaki H."/>
            <person name="Tamura T."/>
        </authorList>
    </citation>
    <scope>NUCLEOTIDE SEQUENCE</scope>
    <source>
        <strain evidence="1">NBRC 101157</strain>
    </source>
</reference>
<dbReference type="Proteomes" id="UP000680866">
    <property type="component" value="Chromosome"/>
</dbReference>
<proteinExistence type="predicted"/>